<feature type="domain" description="ABC transporter" evidence="8">
    <location>
        <begin position="324"/>
        <end position="528"/>
    </location>
</feature>
<keyword evidence="5 7" id="KW-1133">Transmembrane helix</keyword>
<comment type="subcellular location">
    <subcellularLocation>
        <location evidence="1">Cell membrane</location>
        <topology evidence="1">Multi-pass membrane protein</topology>
    </subcellularLocation>
</comment>
<keyword evidence="2 7" id="KW-0812">Transmembrane</keyword>
<keyword evidence="4" id="KW-0067">ATP-binding</keyword>
<dbReference type="GO" id="GO:0016887">
    <property type="term" value="F:ATP hydrolysis activity"/>
    <property type="evidence" value="ECO:0007669"/>
    <property type="project" value="InterPro"/>
</dbReference>
<dbReference type="InterPro" id="IPR027417">
    <property type="entry name" value="P-loop_NTPase"/>
</dbReference>
<dbReference type="SMART" id="SM00382">
    <property type="entry name" value="AAA"/>
    <property type="match status" value="1"/>
</dbReference>
<gene>
    <name evidence="10" type="ORF">HMPREF9726_02202</name>
</gene>
<evidence type="ECO:0000313" key="10">
    <source>
        <dbReference type="EMBL" id="EMB30517.1"/>
    </source>
</evidence>
<dbReference type="PROSITE" id="PS50929">
    <property type="entry name" value="ABC_TM1F"/>
    <property type="match status" value="1"/>
</dbReference>
<feature type="domain" description="ABC transmembrane type-1" evidence="9">
    <location>
        <begin position="13"/>
        <end position="294"/>
    </location>
</feature>
<evidence type="ECO:0000256" key="5">
    <source>
        <dbReference type="ARBA" id="ARBA00022989"/>
    </source>
</evidence>
<evidence type="ECO:0000259" key="9">
    <source>
        <dbReference type="PROSITE" id="PS50929"/>
    </source>
</evidence>
<evidence type="ECO:0000256" key="6">
    <source>
        <dbReference type="ARBA" id="ARBA00023136"/>
    </source>
</evidence>
<name>A0A0E2EE72_TREDN</name>
<dbReference type="GO" id="GO:0015421">
    <property type="term" value="F:ABC-type oligopeptide transporter activity"/>
    <property type="evidence" value="ECO:0007669"/>
    <property type="project" value="TreeGrafter"/>
</dbReference>
<dbReference type="InterPro" id="IPR003593">
    <property type="entry name" value="AAA+_ATPase"/>
</dbReference>
<dbReference type="Proteomes" id="UP000011705">
    <property type="component" value="Chromosome"/>
</dbReference>
<dbReference type="EMBL" id="AGDV01000021">
    <property type="protein sequence ID" value="EMB30517.1"/>
    <property type="molecule type" value="Genomic_DNA"/>
</dbReference>
<dbReference type="PANTHER" id="PTHR43394:SF1">
    <property type="entry name" value="ATP-BINDING CASSETTE SUB-FAMILY B MEMBER 10, MITOCHONDRIAL"/>
    <property type="match status" value="1"/>
</dbReference>
<dbReference type="InterPro" id="IPR017871">
    <property type="entry name" value="ABC_transporter-like_CS"/>
</dbReference>
<reference evidence="10" key="1">
    <citation type="submission" date="2012-01" db="EMBL/GenBank/DDBJ databases">
        <title>The Genome Sequence of Treponema denticola H-22.</title>
        <authorList>
            <consortium name="The Broad Institute Genome Sequencing Platform"/>
            <person name="Earl A."/>
            <person name="Ward D."/>
            <person name="Feldgarden M."/>
            <person name="Gevers D."/>
            <person name="Blanton J.M."/>
            <person name="Fenno C.J."/>
            <person name="Baranova O.V."/>
            <person name="Mathney J."/>
            <person name="Dewhirst F.E."/>
            <person name="Izard J."/>
            <person name="Young S.K."/>
            <person name="Zeng Q."/>
            <person name="Gargeya S."/>
            <person name="Fitzgerald M."/>
            <person name="Haas B."/>
            <person name="Abouelleil A."/>
            <person name="Alvarado L."/>
            <person name="Arachchi H.M."/>
            <person name="Berlin A."/>
            <person name="Chapman S.B."/>
            <person name="Gearin G."/>
            <person name="Goldberg J."/>
            <person name="Griggs A."/>
            <person name="Gujja S."/>
            <person name="Hansen M."/>
            <person name="Heiman D."/>
            <person name="Howarth C."/>
            <person name="Larimer J."/>
            <person name="Lui A."/>
            <person name="MacDonald P.J.P."/>
            <person name="McCowen C."/>
            <person name="Montmayeur A."/>
            <person name="Murphy C."/>
            <person name="Neiman D."/>
            <person name="Pearson M."/>
            <person name="Priest M."/>
            <person name="Roberts A."/>
            <person name="Saif S."/>
            <person name="Shea T."/>
            <person name="Sisk P."/>
            <person name="Stolte C."/>
            <person name="Sykes S."/>
            <person name="Wortman J."/>
            <person name="Nusbaum C."/>
            <person name="Birren B."/>
        </authorList>
    </citation>
    <scope>NUCLEOTIDE SEQUENCE [LARGE SCALE GENOMIC DNA]</scope>
    <source>
        <strain evidence="10">H-22</strain>
    </source>
</reference>
<dbReference type="PROSITE" id="PS00211">
    <property type="entry name" value="ABC_TRANSPORTER_1"/>
    <property type="match status" value="1"/>
</dbReference>
<evidence type="ECO:0008006" key="11">
    <source>
        <dbReference type="Google" id="ProtNLM"/>
    </source>
</evidence>
<feature type="transmembrane region" description="Helical" evidence="7">
    <location>
        <begin position="143"/>
        <end position="165"/>
    </location>
</feature>
<dbReference type="Pfam" id="PF00664">
    <property type="entry name" value="ABC_membrane"/>
    <property type="match status" value="1"/>
</dbReference>
<dbReference type="SUPFAM" id="SSF90123">
    <property type="entry name" value="ABC transporter transmembrane region"/>
    <property type="match status" value="1"/>
</dbReference>
<dbReference type="HOGENOM" id="CLU_000604_84_3_12"/>
<dbReference type="PANTHER" id="PTHR43394">
    <property type="entry name" value="ATP-DEPENDENT PERMEASE MDL1, MITOCHONDRIAL"/>
    <property type="match status" value="1"/>
</dbReference>
<dbReference type="InterPro" id="IPR036640">
    <property type="entry name" value="ABC1_TM_sf"/>
</dbReference>
<dbReference type="GO" id="GO:0005886">
    <property type="term" value="C:plasma membrane"/>
    <property type="evidence" value="ECO:0007669"/>
    <property type="project" value="UniProtKB-SubCell"/>
</dbReference>
<evidence type="ECO:0000256" key="7">
    <source>
        <dbReference type="SAM" id="Phobius"/>
    </source>
</evidence>
<sequence>MKKLSNLEKSFIFFALLFLIFSAAAVTAFSWLSGKIADAAVSKDIKKIIIFVSAYFVAILVRGGAHGLYSYFFGRFKTNRLKLLRQGLFHSWVKADYEEFYNIEEGKKISYYQQQLPSLEGIYYQSFYGMGQILMETVFASALFLYVNIKLAIAGLFFIFITSIIPQVFKKLLDKTQSESIESVNEHMGEFSDWLKGFEVIKNYGSEGRFQNLLNKSVEKLAKKQFSVSAANVASQTLSSFASQLSIIAVAFYGVYMINKNELSIAEFMMANGLVVQLRSQVYYISMYVNRFIMSKVIFEGYKTLIIKEPEEEKIEAEISSGDISFNDVSYAYSELPVLQNVNKKFTDKGIHIIYGESGSGKSTAMKILLGLLKPKGGNIVLDGKNIHSIKNRSDLISFLAQEAVFFDDTLKNNLTLGEDIAEEKIFGLMEKLGLEKFANNEALNMDFTHIENKFSGGELKRLSFVRTLLRDTPVVIFDEPFANIDAQNIERVEDLILSLDDKKVFIVTHQLNERIKEKAASLWKIGA</sequence>
<evidence type="ECO:0000259" key="8">
    <source>
        <dbReference type="PROSITE" id="PS50893"/>
    </source>
</evidence>
<accession>A0A0E2EE72</accession>
<dbReference type="InterPro" id="IPR039421">
    <property type="entry name" value="Type_1_exporter"/>
</dbReference>
<dbReference type="Gene3D" id="1.20.1560.10">
    <property type="entry name" value="ABC transporter type 1, transmembrane domain"/>
    <property type="match status" value="1"/>
</dbReference>
<dbReference type="PROSITE" id="PS50893">
    <property type="entry name" value="ABC_TRANSPORTER_2"/>
    <property type="match status" value="1"/>
</dbReference>
<dbReference type="InterPro" id="IPR011527">
    <property type="entry name" value="ABC1_TM_dom"/>
</dbReference>
<evidence type="ECO:0000256" key="4">
    <source>
        <dbReference type="ARBA" id="ARBA00022840"/>
    </source>
</evidence>
<dbReference type="RefSeq" id="WP_002685616.1">
    <property type="nucleotide sequence ID" value="NZ_CM001795.1"/>
</dbReference>
<keyword evidence="6 7" id="KW-0472">Membrane</keyword>
<dbReference type="AlphaFoldDB" id="A0A0E2EE72"/>
<organism evidence="10">
    <name type="scientific">Treponema denticola H-22</name>
    <dbReference type="NCBI Taxonomy" id="999432"/>
    <lineage>
        <taxon>Bacteria</taxon>
        <taxon>Pseudomonadati</taxon>
        <taxon>Spirochaetota</taxon>
        <taxon>Spirochaetia</taxon>
        <taxon>Spirochaetales</taxon>
        <taxon>Treponemataceae</taxon>
        <taxon>Treponema</taxon>
    </lineage>
</organism>
<dbReference type="CDD" id="cd03228">
    <property type="entry name" value="ABCC_MRP_Like"/>
    <property type="match status" value="1"/>
</dbReference>
<proteinExistence type="predicted"/>
<dbReference type="Pfam" id="PF00005">
    <property type="entry name" value="ABC_tran"/>
    <property type="match status" value="1"/>
</dbReference>
<protein>
    <recommendedName>
        <fullName evidence="11">ABC transporter domain-containing protein</fullName>
    </recommendedName>
</protein>
<comment type="caution">
    <text evidence="10">The sequence shown here is derived from an EMBL/GenBank/DDBJ whole genome shotgun (WGS) entry which is preliminary data.</text>
</comment>
<keyword evidence="3" id="KW-0547">Nucleotide-binding</keyword>
<dbReference type="CDD" id="cd07346">
    <property type="entry name" value="ABC_6TM_exporters"/>
    <property type="match status" value="1"/>
</dbReference>
<evidence type="ECO:0000256" key="2">
    <source>
        <dbReference type="ARBA" id="ARBA00022692"/>
    </source>
</evidence>
<evidence type="ECO:0000256" key="1">
    <source>
        <dbReference type="ARBA" id="ARBA00004651"/>
    </source>
</evidence>
<evidence type="ECO:0000256" key="3">
    <source>
        <dbReference type="ARBA" id="ARBA00022741"/>
    </source>
</evidence>
<feature type="transmembrane region" description="Helical" evidence="7">
    <location>
        <begin position="49"/>
        <end position="72"/>
    </location>
</feature>
<dbReference type="GO" id="GO:0005524">
    <property type="term" value="F:ATP binding"/>
    <property type="evidence" value="ECO:0007669"/>
    <property type="project" value="UniProtKB-KW"/>
</dbReference>
<dbReference type="InterPro" id="IPR003439">
    <property type="entry name" value="ABC_transporter-like_ATP-bd"/>
</dbReference>
<dbReference type="Gene3D" id="3.40.50.300">
    <property type="entry name" value="P-loop containing nucleotide triphosphate hydrolases"/>
    <property type="match status" value="1"/>
</dbReference>
<dbReference type="PATRIC" id="fig|999432.5.peg.2287"/>
<dbReference type="SUPFAM" id="SSF52540">
    <property type="entry name" value="P-loop containing nucleoside triphosphate hydrolases"/>
    <property type="match status" value="1"/>
</dbReference>